<evidence type="ECO:0000256" key="5">
    <source>
        <dbReference type="RuleBase" id="RU004404"/>
    </source>
</evidence>
<protein>
    <submittedName>
        <fullName evidence="8">S41 family peptidase</fullName>
    </submittedName>
</protein>
<evidence type="ECO:0000259" key="7">
    <source>
        <dbReference type="PROSITE" id="PS50106"/>
    </source>
</evidence>
<evidence type="ECO:0000256" key="3">
    <source>
        <dbReference type="ARBA" id="ARBA00022801"/>
    </source>
</evidence>
<keyword evidence="2 5" id="KW-0645">Protease</keyword>
<feature type="domain" description="PDZ" evidence="7">
    <location>
        <begin position="98"/>
        <end position="148"/>
    </location>
</feature>
<gene>
    <name evidence="8" type="ORF">IAC87_03405</name>
</gene>
<reference evidence="8" key="1">
    <citation type="submission" date="2020-10" db="EMBL/GenBank/DDBJ databases">
        <authorList>
            <person name="Gilroy R."/>
        </authorList>
    </citation>
    <scope>NUCLEOTIDE SEQUENCE</scope>
    <source>
        <strain evidence="8">B3-2255</strain>
    </source>
</reference>
<dbReference type="GO" id="GO:0004175">
    <property type="term" value="F:endopeptidase activity"/>
    <property type="evidence" value="ECO:0007669"/>
    <property type="project" value="TreeGrafter"/>
</dbReference>
<evidence type="ECO:0000256" key="2">
    <source>
        <dbReference type="ARBA" id="ARBA00022670"/>
    </source>
</evidence>
<proteinExistence type="inferred from homology"/>
<keyword evidence="6" id="KW-0472">Membrane</keyword>
<dbReference type="CDD" id="cd07560">
    <property type="entry name" value="Peptidase_S41_CPP"/>
    <property type="match status" value="1"/>
</dbReference>
<evidence type="ECO:0000256" key="1">
    <source>
        <dbReference type="ARBA" id="ARBA00009179"/>
    </source>
</evidence>
<dbReference type="SMART" id="SM00245">
    <property type="entry name" value="TSPc"/>
    <property type="match status" value="1"/>
</dbReference>
<keyword evidence="4 5" id="KW-0720">Serine protease</keyword>
<dbReference type="Proteomes" id="UP000823772">
    <property type="component" value="Unassembled WGS sequence"/>
</dbReference>
<dbReference type="CDD" id="cd06782">
    <property type="entry name" value="cpPDZ_CPP-like"/>
    <property type="match status" value="1"/>
</dbReference>
<sequence>MDRKTFKTLFLVLLAVIIAMIIGIAVLHSNSRLMSAYSVSGKWQKLELVLQQIEENYVDTVDCASISEALIADALRELDPHSVYLPPKDLEEADEDLQGQFDGIGITFNVPADTAIVINTIVGGPSERAGLMSGDRIVRIDGDTVAGVRMPQDSMMARMKGPSGTKVLIEVKRGGVADLIPFEITRAKIPVNSIDCAFMVDDTTGYIRLSKFARTTYPEFMESAAKLKKAGMKRLIFDLRDNLGGFLDQALLLSNEFLDKGDLIVYMEGRKRPREDFYADGSGRYKDVKLDILVNESSASSSEIFAGAMQDNDRGKIFGRRSFGKGLVQEPIYFSDGSGIRLTVAKFYTPSGRSIQKPYKPGDDDEYRYDLIERYRHGEMVDADSIKVNDSLVFKTAAGRTVYGGGGIIPDVFVGIDTTEVNSFYIECTKKGLPVRFSTRMNDRYHDRLAGIDDFVSLNALLDEICSESRFLEYAESQGVKGSASEWEAMKGYIMTQVRALTGRYSALDDEAFYRIFLEIDQIYQAALADDSPVVPADDSPVIS</sequence>
<dbReference type="PROSITE" id="PS50106">
    <property type="entry name" value="PDZ"/>
    <property type="match status" value="1"/>
</dbReference>
<keyword evidence="6" id="KW-0812">Transmembrane</keyword>
<dbReference type="PANTHER" id="PTHR32060:SF30">
    <property type="entry name" value="CARBOXY-TERMINAL PROCESSING PROTEASE CTPA"/>
    <property type="match status" value="1"/>
</dbReference>
<dbReference type="InterPro" id="IPR001478">
    <property type="entry name" value="PDZ"/>
</dbReference>
<dbReference type="AlphaFoldDB" id="A0A9D9IZE8"/>
<dbReference type="GO" id="GO:0008236">
    <property type="term" value="F:serine-type peptidase activity"/>
    <property type="evidence" value="ECO:0007669"/>
    <property type="project" value="UniProtKB-KW"/>
</dbReference>
<dbReference type="Gene3D" id="2.30.42.10">
    <property type="match status" value="1"/>
</dbReference>
<evidence type="ECO:0000313" key="9">
    <source>
        <dbReference type="Proteomes" id="UP000823772"/>
    </source>
</evidence>
<dbReference type="Pfam" id="PF03572">
    <property type="entry name" value="Peptidase_S41"/>
    <property type="match status" value="1"/>
</dbReference>
<dbReference type="SUPFAM" id="SSF50156">
    <property type="entry name" value="PDZ domain-like"/>
    <property type="match status" value="1"/>
</dbReference>
<dbReference type="InterPro" id="IPR005151">
    <property type="entry name" value="Tail-specific_protease"/>
</dbReference>
<dbReference type="EMBL" id="JADILY010000075">
    <property type="protein sequence ID" value="MBO8481574.1"/>
    <property type="molecule type" value="Genomic_DNA"/>
</dbReference>
<name>A0A9D9IZE8_9BACT</name>
<dbReference type="GO" id="GO:0006508">
    <property type="term" value="P:proteolysis"/>
    <property type="evidence" value="ECO:0007669"/>
    <property type="project" value="UniProtKB-KW"/>
</dbReference>
<dbReference type="Gene3D" id="3.90.226.10">
    <property type="entry name" value="2-enoyl-CoA Hydratase, Chain A, domain 1"/>
    <property type="match status" value="1"/>
</dbReference>
<keyword evidence="6" id="KW-1133">Transmembrane helix</keyword>
<dbReference type="SMART" id="SM00228">
    <property type="entry name" value="PDZ"/>
    <property type="match status" value="1"/>
</dbReference>
<dbReference type="NCBIfam" id="TIGR00225">
    <property type="entry name" value="prc"/>
    <property type="match status" value="1"/>
</dbReference>
<accession>A0A9D9IZE8</accession>
<dbReference type="Gene3D" id="3.30.750.44">
    <property type="match status" value="1"/>
</dbReference>
<dbReference type="GO" id="GO:0030288">
    <property type="term" value="C:outer membrane-bounded periplasmic space"/>
    <property type="evidence" value="ECO:0007669"/>
    <property type="project" value="TreeGrafter"/>
</dbReference>
<organism evidence="8 9">
    <name type="scientific">Candidatus Merdivivens faecigallinarum</name>
    <dbReference type="NCBI Taxonomy" id="2840871"/>
    <lineage>
        <taxon>Bacteria</taxon>
        <taxon>Pseudomonadati</taxon>
        <taxon>Bacteroidota</taxon>
        <taxon>Bacteroidia</taxon>
        <taxon>Bacteroidales</taxon>
        <taxon>Muribaculaceae</taxon>
        <taxon>Muribaculaceae incertae sedis</taxon>
        <taxon>Candidatus Merdivivens</taxon>
    </lineage>
</organism>
<dbReference type="GO" id="GO:0007165">
    <property type="term" value="P:signal transduction"/>
    <property type="evidence" value="ECO:0007669"/>
    <property type="project" value="TreeGrafter"/>
</dbReference>
<evidence type="ECO:0000313" key="8">
    <source>
        <dbReference type="EMBL" id="MBO8481574.1"/>
    </source>
</evidence>
<comment type="similarity">
    <text evidence="1 5">Belongs to the peptidase S41A family.</text>
</comment>
<evidence type="ECO:0000256" key="4">
    <source>
        <dbReference type="ARBA" id="ARBA00022825"/>
    </source>
</evidence>
<dbReference type="PANTHER" id="PTHR32060">
    <property type="entry name" value="TAIL-SPECIFIC PROTEASE"/>
    <property type="match status" value="1"/>
</dbReference>
<dbReference type="InterPro" id="IPR036034">
    <property type="entry name" value="PDZ_sf"/>
</dbReference>
<feature type="transmembrane region" description="Helical" evidence="6">
    <location>
        <begin position="9"/>
        <end position="28"/>
    </location>
</feature>
<reference evidence="8" key="2">
    <citation type="journal article" date="2021" name="PeerJ">
        <title>Extensive microbial diversity within the chicken gut microbiome revealed by metagenomics and culture.</title>
        <authorList>
            <person name="Gilroy R."/>
            <person name="Ravi A."/>
            <person name="Getino M."/>
            <person name="Pursley I."/>
            <person name="Horton D.L."/>
            <person name="Alikhan N.F."/>
            <person name="Baker D."/>
            <person name="Gharbi K."/>
            <person name="Hall N."/>
            <person name="Watson M."/>
            <person name="Adriaenssens E.M."/>
            <person name="Foster-Nyarko E."/>
            <person name="Jarju S."/>
            <person name="Secka A."/>
            <person name="Antonio M."/>
            <person name="Oren A."/>
            <person name="Chaudhuri R.R."/>
            <person name="La Ragione R."/>
            <person name="Hildebrand F."/>
            <person name="Pallen M.J."/>
        </authorList>
    </citation>
    <scope>NUCLEOTIDE SEQUENCE</scope>
    <source>
        <strain evidence="8">B3-2255</strain>
    </source>
</reference>
<dbReference type="InterPro" id="IPR004447">
    <property type="entry name" value="Peptidase_S41A"/>
</dbReference>
<dbReference type="InterPro" id="IPR029045">
    <property type="entry name" value="ClpP/crotonase-like_dom_sf"/>
</dbReference>
<evidence type="ECO:0000256" key="6">
    <source>
        <dbReference type="SAM" id="Phobius"/>
    </source>
</evidence>
<comment type="caution">
    <text evidence="8">The sequence shown here is derived from an EMBL/GenBank/DDBJ whole genome shotgun (WGS) entry which is preliminary data.</text>
</comment>
<keyword evidence="3 5" id="KW-0378">Hydrolase</keyword>
<dbReference type="Pfam" id="PF13180">
    <property type="entry name" value="PDZ_2"/>
    <property type="match status" value="1"/>
</dbReference>
<dbReference type="SUPFAM" id="SSF52096">
    <property type="entry name" value="ClpP/crotonase"/>
    <property type="match status" value="1"/>
</dbReference>